<evidence type="ECO:0000313" key="1">
    <source>
        <dbReference type="EMBL" id="GJD87233.1"/>
    </source>
</evidence>
<dbReference type="Proteomes" id="UP001055247">
    <property type="component" value="Unassembled WGS sequence"/>
</dbReference>
<dbReference type="AlphaFoldDB" id="A0AAV4ZFZ3"/>
<protein>
    <submittedName>
        <fullName evidence="1">Uncharacterized protein</fullName>
    </submittedName>
</protein>
<comment type="caution">
    <text evidence="1">The sequence shown here is derived from an EMBL/GenBank/DDBJ whole genome shotgun (WGS) entry which is preliminary data.</text>
</comment>
<keyword evidence="2" id="KW-1185">Reference proteome</keyword>
<sequence length="105" mass="11388">MNDNNPIVIHDLAARRASLGALPAIQVLRSARTEADARRAAASIAAACTRPRPAWYREDRPGDVYLGTLSSGEVLAWACGTPDEPLELIAWITEWSGSCVWRAEA</sequence>
<dbReference type="RefSeq" id="WP_238229486.1">
    <property type="nucleotide sequence ID" value="NZ_BPQO01000002.1"/>
</dbReference>
<reference evidence="1" key="2">
    <citation type="submission" date="2021-08" db="EMBL/GenBank/DDBJ databases">
        <authorList>
            <person name="Tani A."/>
            <person name="Ola A."/>
            <person name="Ogura Y."/>
            <person name="Katsura K."/>
            <person name="Hayashi T."/>
        </authorList>
    </citation>
    <scope>NUCLEOTIDE SEQUENCE</scope>
    <source>
        <strain evidence="1">DSM 16372</strain>
    </source>
</reference>
<gene>
    <name evidence="1" type="ORF">BHAOGJBA_0733</name>
</gene>
<evidence type="ECO:0000313" key="2">
    <source>
        <dbReference type="Proteomes" id="UP001055247"/>
    </source>
</evidence>
<accession>A0AAV4ZFZ3</accession>
<organism evidence="1 2">
    <name type="scientific">Methylobacterium hispanicum</name>
    <dbReference type="NCBI Taxonomy" id="270350"/>
    <lineage>
        <taxon>Bacteria</taxon>
        <taxon>Pseudomonadati</taxon>
        <taxon>Pseudomonadota</taxon>
        <taxon>Alphaproteobacteria</taxon>
        <taxon>Hyphomicrobiales</taxon>
        <taxon>Methylobacteriaceae</taxon>
        <taxon>Methylobacterium</taxon>
    </lineage>
</organism>
<name>A0AAV4ZFZ3_9HYPH</name>
<reference evidence="1" key="1">
    <citation type="journal article" date="2016" name="Front. Microbiol.">
        <title>Genome Sequence of the Piezophilic, Mesophilic Sulfate-Reducing Bacterium Desulfovibrio indicus J2T.</title>
        <authorList>
            <person name="Cao J."/>
            <person name="Maignien L."/>
            <person name="Shao Z."/>
            <person name="Alain K."/>
            <person name="Jebbar M."/>
        </authorList>
    </citation>
    <scope>NUCLEOTIDE SEQUENCE</scope>
    <source>
        <strain evidence="1">DSM 16372</strain>
    </source>
</reference>
<proteinExistence type="predicted"/>
<dbReference type="EMBL" id="BPQO01000002">
    <property type="protein sequence ID" value="GJD87233.1"/>
    <property type="molecule type" value="Genomic_DNA"/>
</dbReference>